<name>A0AA51X762_9GAMM</name>
<accession>A0AA51X762</accession>
<evidence type="ECO:0000259" key="1">
    <source>
        <dbReference type="Pfam" id="PF14321"/>
    </source>
</evidence>
<dbReference type="RefSeq" id="WP_309201915.1">
    <property type="nucleotide sequence ID" value="NZ_CP133548.1"/>
</dbReference>
<dbReference type="KEGG" id="plei:Q9312_16230"/>
<dbReference type="Proteomes" id="UP001239782">
    <property type="component" value="Chromosome"/>
</dbReference>
<gene>
    <name evidence="2" type="ORF">Q9312_16230</name>
</gene>
<sequence length="353" mass="38433">MLKPTKTALPKPAMNGKGFFVMILINGHGWQNYQENPLKRDVSKLESLKKVRLKRARLKKIKQWLIGLLVLSTSLLLISCDSSNTPIEELARFSIGVTDAPTDNAAAVVIEFTALELKPANGPPITYPLDSPRSIDLLNFQGSNSAQLFSGLVIPPGEYQWLRLKVNAEQQVLDSYIEFTGGEIFSLFIPSGGTRGLQWNQGFVAPANGSVDFTLDLDVKQSIHPRGNASDDFILRPVIRVVDNLQIGHISGIVEAALLNGPSCGESVSMYLFSADQAVDDIGSASGPETTALVKMNLQGDWSYTLGFLLPGNYQVALTCQSANDFPDQDDDINFLATQLITVTAGETTELNF</sequence>
<dbReference type="EMBL" id="CP133548">
    <property type="protein sequence ID" value="WMS86770.1"/>
    <property type="molecule type" value="Genomic_DNA"/>
</dbReference>
<keyword evidence="3" id="KW-1185">Reference proteome</keyword>
<dbReference type="AlphaFoldDB" id="A0AA51X762"/>
<dbReference type="InterPro" id="IPR025491">
    <property type="entry name" value="DUF4382"/>
</dbReference>
<protein>
    <submittedName>
        <fullName evidence="2">DUF4382 domain-containing protein</fullName>
    </submittedName>
</protein>
<dbReference type="Pfam" id="PF14321">
    <property type="entry name" value="DUF4382"/>
    <property type="match status" value="1"/>
</dbReference>
<proteinExistence type="predicted"/>
<evidence type="ECO:0000313" key="2">
    <source>
        <dbReference type="EMBL" id="WMS86770.1"/>
    </source>
</evidence>
<organism evidence="2 3">
    <name type="scientific">Pleionea litopenaei</name>
    <dbReference type="NCBI Taxonomy" id="3070815"/>
    <lineage>
        <taxon>Bacteria</taxon>
        <taxon>Pseudomonadati</taxon>
        <taxon>Pseudomonadota</taxon>
        <taxon>Gammaproteobacteria</taxon>
        <taxon>Oceanospirillales</taxon>
        <taxon>Pleioneaceae</taxon>
        <taxon>Pleionea</taxon>
    </lineage>
</organism>
<evidence type="ECO:0000313" key="3">
    <source>
        <dbReference type="Proteomes" id="UP001239782"/>
    </source>
</evidence>
<feature type="domain" description="DUF4382" evidence="1">
    <location>
        <begin position="91"/>
        <end position="237"/>
    </location>
</feature>
<reference evidence="2 3" key="1">
    <citation type="submission" date="2023-08" db="EMBL/GenBank/DDBJ databases">
        <title>Pleionea litopenaei sp. nov., isolated from stomach of juvenile Litopenaeus vannamei.</title>
        <authorList>
            <person name="Rho A.M."/>
            <person name="Hwang C.Y."/>
        </authorList>
    </citation>
    <scope>NUCLEOTIDE SEQUENCE [LARGE SCALE GENOMIC DNA]</scope>
    <source>
        <strain evidence="2 3">HL-JVS1</strain>
    </source>
</reference>